<dbReference type="GO" id="GO:0005886">
    <property type="term" value="C:plasma membrane"/>
    <property type="evidence" value="ECO:0007669"/>
    <property type="project" value="TreeGrafter"/>
</dbReference>
<name>A0A9P9YXZ2_9MUSC</name>
<dbReference type="InterPro" id="IPR000157">
    <property type="entry name" value="TIR_dom"/>
</dbReference>
<evidence type="ECO:0000256" key="1">
    <source>
        <dbReference type="ARBA" id="ARBA00004167"/>
    </source>
</evidence>
<dbReference type="GO" id="GO:0038023">
    <property type="term" value="F:signaling receptor activity"/>
    <property type="evidence" value="ECO:0007669"/>
    <property type="project" value="TreeGrafter"/>
</dbReference>
<dbReference type="GO" id="GO:0007165">
    <property type="term" value="P:signal transduction"/>
    <property type="evidence" value="ECO:0007669"/>
    <property type="project" value="InterPro"/>
</dbReference>
<dbReference type="Gene3D" id="3.80.10.10">
    <property type="entry name" value="Ribonuclease Inhibitor"/>
    <property type="match status" value="2"/>
</dbReference>
<evidence type="ECO:0000256" key="3">
    <source>
        <dbReference type="ARBA" id="ARBA00022729"/>
    </source>
</evidence>
<dbReference type="AlphaFoldDB" id="A0A9P9YXZ2"/>
<evidence type="ECO:0000256" key="2">
    <source>
        <dbReference type="ARBA" id="ARBA00022692"/>
    </source>
</evidence>
<protein>
    <recommendedName>
        <fullName evidence="6">TIR domain-containing protein</fullName>
    </recommendedName>
</protein>
<gene>
    <name evidence="7" type="ORF">M5D96_001362</name>
</gene>
<keyword evidence="3" id="KW-0732">Signal</keyword>
<comment type="caution">
    <text evidence="7">The sequence shown here is derived from an EMBL/GenBank/DDBJ whole genome shotgun (WGS) entry which is preliminary data.</text>
</comment>
<evidence type="ECO:0000259" key="6">
    <source>
        <dbReference type="SMART" id="SM00255"/>
    </source>
</evidence>
<evidence type="ECO:0000256" key="5">
    <source>
        <dbReference type="ARBA" id="ARBA00023136"/>
    </source>
</evidence>
<dbReference type="SUPFAM" id="SSF52058">
    <property type="entry name" value="L domain-like"/>
    <property type="match status" value="1"/>
</dbReference>
<evidence type="ECO:0000313" key="8">
    <source>
        <dbReference type="Proteomes" id="UP001059596"/>
    </source>
</evidence>
<keyword evidence="8" id="KW-1185">Reference proteome</keyword>
<keyword evidence="4" id="KW-1133">Transmembrane helix</keyword>
<proteinExistence type="predicted"/>
<dbReference type="EMBL" id="JAMKOV010000001">
    <property type="protein sequence ID" value="KAI8045183.1"/>
    <property type="molecule type" value="Genomic_DNA"/>
</dbReference>
<keyword evidence="5" id="KW-0472">Membrane</keyword>
<dbReference type="InterPro" id="IPR032675">
    <property type="entry name" value="LRR_dom_sf"/>
</dbReference>
<organism evidence="7 8">
    <name type="scientific">Drosophila gunungcola</name>
    <name type="common">fruit fly</name>
    <dbReference type="NCBI Taxonomy" id="103775"/>
    <lineage>
        <taxon>Eukaryota</taxon>
        <taxon>Metazoa</taxon>
        <taxon>Ecdysozoa</taxon>
        <taxon>Arthropoda</taxon>
        <taxon>Hexapoda</taxon>
        <taxon>Insecta</taxon>
        <taxon>Pterygota</taxon>
        <taxon>Neoptera</taxon>
        <taxon>Endopterygota</taxon>
        <taxon>Diptera</taxon>
        <taxon>Brachycera</taxon>
        <taxon>Muscomorpha</taxon>
        <taxon>Ephydroidea</taxon>
        <taxon>Drosophilidae</taxon>
        <taxon>Drosophila</taxon>
        <taxon>Sophophora</taxon>
    </lineage>
</organism>
<sequence>MSNQLELHLSNNNISKITIDMLPEILRYLDLRNNSLETLDDKVTRYLKEFKNLSEVKLSGNPWNCDYNEALEYNLTLGRCNISRADCPDACVCCLDSSTSSSVIIDCNGEGLRRIPELSMKVTYVDLSNNNITAFTEKDPVVVAINFMICFRQPLLVWFYEHDVCLSLAARRELDQEKKFDAFLAFTHKDEALVEEFVEKLELGKPRSVRDSRRIIILMTDNFIRSTWGRLEFRLALHATSQDRCKRLIVVLYPDVRNFDSLDSELRAYMNFTNPSCVVDPSDSVDPVAHVAVLVDPVAPAGLAVAPVAPAADPADLVADPAVLAAEAVDHVALAAVLVGLFAADVGAKQQVL</sequence>
<evidence type="ECO:0000256" key="4">
    <source>
        <dbReference type="ARBA" id="ARBA00022989"/>
    </source>
</evidence>
<dbReference type="PANTHER" id="PTHR24365:SF530">
    <property type="entry name" value="MSTPROX-RELATED"/>
    <property type="match status" value="1"/>
</dbReference>
<dbReference type="SUPFAM" id="SSF52200">
    <property type="entry name" value="Toll/Interleukin receptor TIR domain"/>
    <property type="match status" value="1"/>
</dbReference>
<dbReference type="Gene3D" id="3.40.50.10140">
    <property type="entry name" value="Toll/interleukin-1 receptor homology (TIR) domain"/>
    <property type="match status" value="1"/>
</dbReference>
<dbReference type="InterPro" id="IPR035897">
    <property type="entry name" value="Toll_tir_struct_dom_sf"/>
</dbReference>
<feature type="domain" description="TIR" evidence="6">
    <location>
        <begin position="179"/>
        <end position="294"/>
    </location>
</feature>
<keyword evidence="2" id="KW-0812">Transmembrane</keyword>
<accession>A0A9P9YXZ2</accession>
<comment type="subcellular location">
    <subcellularLocation>
        <location evidence="1">Membrane</location>
        <topology evidence="1">Single-pass membrane protein</topology>
    </subcellularLocation>
</comment>
<dbReference type="Proteomes" id="UP001059596">
    <property type="component" value="Chromosome 3R"/>
</dbReference>
<evidence type="ECO:0000313" key="7">
    <source>
        <dbReference type="EMBL" id="KAI8045183.1"/>
    </source>
</evidence>
<reference evidence="7" key="1">
    <citation type="journal article" date="2023" name="Genome Biol. Evol.">
        <title>Long-read-based Genome Assembly of Drosophila gunungcola Reveals Fewer Chemosensory Genes in Flower-breeding Species.</title>
        <authorList>
            <person name="Negi A."/>
            <person name="Liao B.Y."/>
            <person name="Yeh S.D."/>
        </authorList>
    </citation>
    <scope>NUCLEOTIDE SEQUENCE</scope>
    <source>
        <strain evidence="7">Sukarami</strain>
    </source>
</reference>
<dbReference type="SMART" id="SM00255">
    <property type="entry name" value="TIR"/>
    <property type="match status" value="1"/>
</dbReference>
<dbReference type="PANTHER" id="PTHR24365">
    <property type="entry name" value="TOLL-LIKE RECEPTOR"/>
    <property type="match status" value="1"/>
</dbReference>